<dbReference type="EMBL" id="BAABHA010000002">
    <property type="protein sequence ID" value="GAA4375790.1"/>
    <property type="molecule type" value="Genomic_DNA"/>
</dbReference>
<organism evidence="6 7">
    <name type="scientific">Hymenobacter koreensis</name>
    <dbReference type="NCBI Taxonomy" id="1084523"/>
    <lineage>
        <taxon>Bacteria</taxon>
        <taxon>Pseudomonadati</taxon>
        <taxon>Bacteroidota</taxon>
        <taxon>Cytophagia</taxon>
        <taxon>Cytophagales</taxon>
        <taxon>Hymenobacteraceae</taxon>
        <taxon>Hymenobacter</taxon>
    </lineage>
</organism>
<evidence type="ECO:0000256" key="5">
    <source>
        <dbReference type="ARBA" id="ARBA00022842"/>
    </source>
</evidence>
<evidence type="ECO:0000256" key="1">
    <source>
        <dbReference type="ARBA" id="ARBA00001946"/>
    </source>
</evidence>
<evidence type="ECO:0000256" key="2">
    <source>
        <dbReference type="ARBA" id="ARBA00012146"/>
    </source>
</evidence>
<keyword evidence="3" id="KW-0479">Metal-binding</keyword>
<evidence type="ECO:0000256" key="4">
    <source>
        <dbReference type="ARBA" id="ARBA00022801"/>
    </source>
</evidence>
<accession>A0ABP8IVS7</accession>
<evidence type="ECO:0000313" key="7">
    <source>
        <dbReference type="Proteomes" id="UP001500454"/>
    </source>
</evidence>
<reference evidence="7" key="1">
    <citation type="journal article" date="2019" name="Int. J. Syst. Evol. Microbiol.">
        <title>The Global Catalogue of Microorganisms (GCM) 10K type strain sequencing project: providing services to taxonomists for standard genome sequencing and annotation.</title>
        <authorList>
            <consortium name="The Broad Institute Genomics Platform"/>
            <consortium name="The Broad Institute Genome Sequencing Center for Infectious Disease"/>
            <person name="Wu L."/>
            <person name="Ma J."/>
        </authorList>
    </citation>
    <scope>NUCLEOTIDE SEQUENCE [LARGE SCALE GENOMIC DNA]</scope>
    <source>
        <strain evidence="7">JCM 17924</strain>
    </source>
</reference>
<dbReference type="Proteomes" id="UP001500454">
    <property type="component" value="Unassembled WGS sequence"/>
</dbReference>
<evidence type="ECO:0000313" key="6">
    <source>
        <dbReference type="EMBL" id="GAA4375790.1"/>
    </source>
</evidence>
<comment type="caution">
    <text evidence="6">The sequence shown here is derived from an EMBL/GenBank/DDBJ whole genome shotgun (WGS) entry which is preliminary data.</text>
</comment>
<dbReference type="InterPro" id="IPR036649">
    <property type="entry name" value="Pyrophosphatase_sf"/>
</dbReference>
<dbReference type="EC" id="3.6.1.1" evidence="2"/>
<dbReference type="SUPFAM" id="SSF50324">
    <property type="entry name" value="Inorganic pyrophosphatase"/>
    <property type="match status" value="1"/>
</dbReference>
<evidence type="ECO:0000256" key="3">
    <source>
        <dbReference type="ARBA" id="ARBA00022723"/>
    </source>
</evidence>
<dbReference type="Pfam" id="PF00719">
    <property type="entry name" value="Pyrophosphatase"/>
    <property type="match status" value="1"/>
</dbReference>
<dbReference type="RefSeq" id="WP_345221776.1">
    <property type="nucleotide sequence ID" value="NZ_BAABHA010000002.1"/>
</dbReference>
<dbReference type="PROSITE" id="PS51257">
    <property type="entry name" value="PROKAR_LIPOPROTEIN"/>
    <property type="match status" value="1"/>
</dbReference>
<proteinExistence type="predicted"/>
<name>A0ABP8IVS7_9BACT</name>
<keyword evidence="7" id="KW-1185">Reference proteome</keyword>
<sequence>MPFRSFYLSVARLTVVGGATLLVAGCRTSYEDLPTYSEERNLLQVVVETPAGTNHEIRYSARDHDFRRVQQAGSDRVVPFLPYPANVGFIPSTRGSATARRTGTGTLTALVLAESQPSGTIMEVLPVALLMLDNAGEMQTVVVTVPARPSQQVIAASSWHELTTQYPGVREVLHTWYQHHAGRGQVRVVGWRDEHAAERQVREAQRR</sequence>
<dbReference type="InterPro" id="IPR008162">
    <property type="entry name" value="Pyrophosphatase"/>
</dbReference>
<dbReference type="Gene3D" id="3.90.80.10">
    <property type="entry name" value="Inorganic pyrophosphatase"/>
    <property type="match status" value="1"/>
</dbReference>
<gene>
    <name evidence="6" type="ORF">GCM10023186_08960</name>
</gene>
<comment type="cofactor">
    <cofactor evidence="1">
        <name>Mg(2+)</name>
        <dbReference type="ChEBI" id="CHEBI:18420"/>
    </cofactor>
</comment>
<protein>
    <recommendedName>
        <fullName evidence="2">inorganic diphosphatase</fullName>
        <ecNumber evidence="2">3.6.1.1</ecNumber>
    </recommendedName>
</protein>
<keyword evidence="4" id="KW-0378">Hydrolase</keyword>
<keyword evidence="5" id="KW-0460">Magnesium</keyword>